<feature type="coiled-coil region" evidence="6">
    <location>
        <begin position="181"/>
        <end position="218"/>
    </location>
</feature>
<dbReference type="Gene3D" id="3.90.1720.10">
    <property type="entry name" value="endopeptidase domain like (from Nostoc punctiforme)"/>
    <property type="match status" value="1"/>
</dbReference>
<protein>
    <submittedName>
        <fullName evidence="9">NlpC/P60 family</fullName>
    </submittedName>
</protein>
<dbReference type="InterPro" id="IPR038765">
    <property type="entry name" value="Papain-like_cys_pep_sf"/>
</dbReference>
<feature type="domain" description="NlpC/P60" evidence="8">
    <location>
        <begin position="272"/>
        <end position="385"/>
    </location>
</feature>
<evidence type="ECO:0000256" key="1">
    <source>
        <dbReference type="ARBA" id="ARBA00007074"/>
    </source>
</evidence>
<dbReference type="PANTHER" id="PTHR47053:SF1">
    <property type="entry name" value="MUREIN DD-ENDOPEPTIDASE MEPH-RELATED"/>
    <property type="match status" value="1"/>
</dbReference>
<dbReference type="InterPro" id="IPR000064">
    <property type="entry name" value="NLP_P60_dom"/>
</dbReference>
<evidence type="ECO:0000256" key="7">
    <source>
        <dbReference type="SAM" id="SignalP"/>
    </source>
</evidence>
<gene>
    <name evidence="9" type="ORF">Gocc_1566</name>
</gene>
<accession>A0A7M2YYX3</accession>
<feature type="signal peptide" evidence="7">
    <location>
        <begin position="1"/>
        <end position="32"/>
    </location>
</feature>
<sequence>MNSSRTRQAPAALLAVAALVAALLAVAPSAAADPSLRSKRAQAQAVLARITASNAQLEHVIESYNLANVQLGRIEADLQSNARHLAVARESLGAAQAHVARRLRSLYINGDSGGAVEILLGAESLDDLLTRIDMVQRVGDLDAKVLADVRTFRREVESRRALLQKARVTQARVVAERVSRKRVIEGALAQQRRMLAGLEKEIEQIRAAEARRQAALAAQARARLAARQAAATLAARAQQLEPADAGLPALDAGSPDGAGGTSARAIAPPPPPARYGGVVAIAMQYLGVPYLWGGASPSGFDCSGLVQFVFNQVGVSLPHHAASIYGYGTPVAQSDLQPGDLVFYNGLGHMGIYIGGGQYINAPQTGDVVKISSIYRSGWVGARRL</sequence>
<reference evidence="9 10" key="1">
    <citation type="submission" date="2018-07" db="EMBL/GenBank/DDBJ databases">
        <title>High-quality-draft genome sequence of Gaiella occulta.</title>
        <authorList>
            <person name="Severino R."/>
            <person name="Froufe H.J.C."/>
            <person name="Rainey F.A."/>
            <person name="Barroso C."/>
            <person name="Albuquerque L."/>
            <person name="Lobo-Da-Cunha A."/>
            <person name="Da Costa M.S."/>
            <person name="Egas C."/>
        </authorList>
    </citation>
    <scope>NUCLEOTIDE SEQUENCE [LARGE SCALE GENOMIC DNA]</scope>
    <source>
        <strain evidence="9 10">F2-233</strain>
    </source>
</reference>
<organism evidence="9 10">
    <name type="scientific">Gaiella occulta</name>
    <dbReference type="NCBI Taxonomy" id="1002870"/>
    <lineage>
        <taxon>Bacteria</taxon>
        <taxon>Bacillati</taxon>
        <taxon>Actinomycetota</taxon>
        <taxon>Thermoleophilia</taxon>
        <taxon>Gaiellales</taxon>
        <taxon>Gaiellaceae</taxon>
        <taxon>Gaiella</taxon>
    </lineage>
</organism>
<dbReference type="OrthoDB" id="5177647at2"/>
<dbReference type="InterPro" id="IPR057309">
    <property type="entry name" value="PcsB_CC"/>
</dbReference>
<dbReference type="Gene3D" id="6.10.250.3150">
    <property type="match status" value="1"/>
</dbReference>
<dbReference type="Pfam" id="PF24568">
    <property type="entry name" value="CC_PcsB"/>
    <property type="match status" value="1"/>
</dbReference>
<dbReference type="AlphaFoldDB" id="A0A7M2YYX3"/>
<keyword evidence="4" id="KW-0378">Hydrolase</keyword>
<keyword evidence="10" id="KW-1185">Reference proteome</keyword>
<dbReference type="Proteomes" id="UP000254134">
    <property type="component" value="Unassembled WGS sequence"/>
</dbReference>
<evidence type="ECO:0000313" key="9">
    <source>
        <dbReference type="EMBL" id="RDI74677.1"/>
    </source>
</evidence>
<evidence type="ECO:0000256" key="3">
    <source>
        <dbReference type="ARBA" id="ARBA00022729"/>
    </source>
</evidence>
<dbReference type="GO" id="GO:0006508">
    <property type="term" value="P:proteolysis"/>
    <property type="evidence" value="ECO:0007669"/>
    <property type="project" value="UniProtKB-KW"/>
</dbReference>
<reference evidence="10" key="2">
    <citation type="journal article" date="2019" name="MicrobiologyOpen">
        <title>High-quality draft genome sequence of Gaiella occulta isolated from a 150 meter deep mineral water borehole and comparison with the genome sequences of other deep-branching lineages of the phylum Actinobacteria.</title>
        <authorList>
            <person name="Severino R."/>
            <person name="Froufe H.J.C."/>
            <person name="Barroso C."/>
            <person name="Albuquerque L."/>
            <person name="Lobo-da-Cunha A."/>
            <person name="da Costa M.S."/>
            <person name="Egas C."/>
        </authorList>
    </citation>
    <scope>NUCLEOTIDE SEQUENCE [LARGE SCALE GENOMIC DNA]</scope>
    <source>
        <strain evidence="10">F2-233</strain>
    </source>
</reference>
<comment type="similarity">
    <text evidence="1">Belongs to the peptidase C40 family.</text>
</comment>
<keyword evidence="5" id="KW-0788">Thiol protease</keyword>
<evidence type="ECO:0000256" key="4">
    <source>
        <dbReference type="ARBA" id="ARBA00022801"/>
    </source>
</evidence>
<evidence type="ECO:0000256" key="6">
    <source>
        <dbReference type="SAM" id="Coils"/>
    </source>
</evidence>
<name>A0A7M2YYX3_9ACTN</name>
<evidence type="ECO:0000256" key="5">
    <source>
        <dbReference type="ARBA" id="ARBA00022807"/>
    </source>
</evidence>
<keyword evidence="2" id="KW-0645">Protease</keyword>
<feature type="chain" id="PRO_5029589474" evidence="7">
    <location>
        <begin position="33"/>
        <end position="385"/>
    </location>
</feature>
<proteinExistence type="inferred from homology"/>
<dbReference type="EMBL" id="QQZY01000003">
    <property type="protein sequence ID" value="RDI74677.1"/>
    <property type="molecule type" value="Genomic_DNA"/>
</dbReference>
<keyword evidence="6" id="KW-0175">Coiled coil</keyword>
<dbReference type="Pfam" id="PF00877">
    <property type="entry name" value="NLPC_P60"/>
    <property type="match status" value="1"/>
</dbReference>
<evidence type="ECO:0000256" key="2">
    <source>
        <dbReference type="ARBA" id="ARBA00022670"/>
    </source>
</evidence>
<keyword evidence="3 7" id="KW-0732">Signal</keyword>
<dbReference type="PANTHER" id="PTHR47053">
    <property type="entry name" value="MUREIN DD-ENDOPEPTIDASE MEPH-RELATED"/>
    <property type="match status" value="1"/>
</dbReference>
<evidence type="ECO:0000259" key="8">
    <source>
        <dbReference type="PROSITE" id="PS51935"/>
    </source>
</evidence>
<comment type="caution">
    <text evidence="9">The sequence shown here is derived from an EMBL/GenBank/DDBJ whole genome shotgun (WGS) entry which is preliminary data.</text>
</comment>
<dbReference type="RefSeq" id="WP_114795986.1">
    <property type="nucleotide sequence ID" value="NZ_QQZY01000003.1"/>
</dbReference>
<dbReference type="PROSITE" id="PS51935">
    <property type="entry name" value="NLPC_P60"/>
    <property type="match status" value="1"/>
</dbReference>
<dbReference type="GO" id="GO:0008234">
    <property type="term" value="F:cysteine-type peptidase activity"/>
    <property type="evidence" value="ECO:0007669"/>
    <property type="project" value="UniProtKB-KW"/>
</dbReference>
<dbReference type="InterPro" id="IPR051202">
    <property type="entry name" value="Peptidase_C40"/>
</dbReference>
<evidence type="ECO:0000313" key="10">
    <source>
        <dbReference type="Proteomes" id="UP000254134"/>
    </source>
</evidence>
<dbReference type="SUPFAM" id="SSF54001">
    <property type="entry name" value="Cysteine proteinases"/>
    <property type="match status" value="1"/>
</dbReference>